<dbReference type="EMBL" id="MHLW01000022">
    <property type="protein sequence ID" value="OGZ17897.1"/>
    <property type="molecule type" value="Genomic_DNA"/>
</dbReference>
<evidence type="ECO:0000256" key="1">
    <source>
        <dbReference type="SAM" id="MobiDB-lite"/>
    </source>
</evidence>
<feature type="transmembrane region" description="Helical" evidence="2">
    <location>
        <begin position="52"/>
        <end position="74"/>
    </location>
</feature>
<reference evidence="3 4" key="1">
    <citation type="journal article" date="2016" name="Nat. Commun.">
        <title>Thousands of microbial genomes shed light on interconnected biogeochemical processes in an aquifer system.</title>
        <authorList>
            <person name="Anantharaman K."/>
            <person name="Brown C.T."/>
            <person name="Hug L.A."/>
            <person name="Sharon I."/>
            <person name="Castelle C.J."/>
            <person name="Probst A.J."/>
            <person name="Thomas B.C."/>
            <person name="Singh A."/>
            <person name="Wilkins M.J."/>
            <person name="Karaoz U."/>
            <person name="Brodie E.L."/>
            <person name="Williams K.H."/>
            <person name="Hubbard S.S."/>
            <person name="Banfield J.F."/>
        </authorList>
    </citation>
    <scope>NUCLEOTIDE SEQUENCE [LARGE SCALE GENOMIC DNA]</scope>
</reference>
<feature type="compositionally biased region" description="Basic and acidic residues" evidence="1">
    <location>
        <begin position="9"/>
        <end position="19"/>
    </location>
</feature>
<proteinExistence type="predicted"/>
<organism evidence="3 4">
    <name type="scientific">Candidatus Nealsonbacteria bacterium RBG_13_37_56</name>
    <dbReference type="NCBI Taxonomy" id="1801661"/>
    <lineage>
        <taxon>Bacteria</taxon>
        <taxon>Candidatus Nealsoniibacteriota</taxon>
    </lineage>
</organism>
<comment type="caution">
    <text evidence="3">The sequence shown here is derived from an EMBL/GenBank/DDBJ whole genome shotgun (WGS) entry which is preliminary data.</text>
</comment>
<dbReference type="AlphaFoldDB" id="A0A1G2DWF8"/>
<protein>
    <submittedName>
        <fullName evidence="3">Uncharacterized protein</fullName>
    </submittedName>
</protein>
<keyword evidence="2" id="KW-0812">Transmembrane</keyword>
<evidence type="ECO:0000313" key="3">
    <source>
        <dbReference type="EMBL" id="OGZ17897.1"/>
    </source>
</evidence>
<keyword evidence="2" id="KW-1133">Transmembrane helix</keyword>
<sequence length="131" mass="14864">MPEETEEKTEEKQPEEKKPAQPSSPVLTENIPEKIAAPKKKGGWFQKIPKDIFLSPGGVILIFLALLIEVIDWIPLPVLDQIIELPLEIIFMVFLAVIAKVSFKGMIIPFVIERIPIINDILPTWLIKILM</sequence>
<accession>A0A1G2DWF8</accession>
<evidence type="ECO:0000313" key="4">
    <source>
        <dbReference type="Proteomes" id="UP000178893"/>
    </source>
</evidence>
<dbReference type="Proteomes" id="UP000178893">
    <property type="component" value="Unassembled WGS sequence"/>
</dbReference>
<feature type="transmembrane region" description="Helical" evidence="2">
    <location>
        <begin position="89"/>
        <end position="112"/>
    </location>
</feature>
<keyword evidence="2" id="KW-0472">Membrane</keyword>
<evidence type="ECO:0000256" key="2">
    <source>
        <dbReference type="SAM" id="Phobius"/>
    </source>
</evidence>
<gene>
    <name evidence="3" type="ORF">A2V72_02990</name>
</gene>
<feature type="region of interest" description="Disordered" evidence="1">
    <location>
        <begin position="1"/>
        <end position="31"/>
    </location>
</feature>
<name>A0A1G2DWF8_9BACT</name>